<keyword evidence="1 2" id="KW-0479">Metal-binding</keyword>
<dbReference type="STRING" id="4577.A0A1D6MKN1"/>
<name>A0A1D6MKN1_MAIZE</name>
<dbReference type="GO" id="GO:0016705">
    <property type="term" value="F:oxidoreductase activity, acting on paired donors, with incorporation or reduction of molecular oxygen"/>
    <property type="evidence" value="ECO:0007669"/>
    <property type="project" value="InterPro"/>
</dbReference>
<evidence type="ECO:0000256" key="1">
    <source>
        <dbReference type="PIRSR" id="PIRSR602401-1"/>
    </source>
</evidence>
<dbReference type="GO" id="GO:0005506">
    <property type="term" value="F:iron ion binding"/>
    <property type="evidence" value="ECO:0007669"/>
    <property type="project" value="InterPro"/>
</dbReference>
<dbReference type="InterPro" id="IPR002401">
    <property type="entry name" value="Cyt_P450_E_grp-I"/>
</dbReference>
<dbReference type="SUPFAM" id="SSF48264">
    <property type="entry name" value="Cytochrome P450"/>
    <property type="match status" value="1"/>
</dbReference>
<dbReference type="PRINTS" id="PR00385">
    <property type="entry name" value="P450"/>
</dbReference>
<keyword evidence="1 2" id="KW-0349">Heme</keyword>
<dbReference type="PANTHER" id="PTHR24301:SF2">
    <property type="entry name" value="THROMBOXANE-A SYNTHASE"/>
    <property type="match status" value="1"/>
</dbReference>
<dbReference type="GO" id="GO:0020037">
    <property type="term" value="F:heme binding"/>
    <property type="evidence" value="ECO:0007669"/>
    <property type="project" value="InterPro"/>
</dbReference>
<evidence type="ECO:0000313" key="5">
    <source>
        <dbReference type="EMBL" id="ONM29771.1"/>
    </source>
</evidence>
<dbReference type="Pfam" id="PF00067">
    <property type="entry name" value="p450"/>
    <property type="match status" value="1"/>
</dbReference>
<protein>
    <submittedName>
        <fullName evidence="5">Cytochrome P450 monooxygenase</fullName>
    </submittedName>
</protein>
<dbReference type="PRINTS" id="PR00463">
    <property type="entry name" value="EP450I"/>
</dbReference>
<reference evidence="5" key="1">
    <citation type="submission" date="2015-12" db="EMBL/GenBank/DDBJ databases">
        <title>Update maize B73 reference genome by single molecule sequencing technologies.</title>
        <authorList>
            <consortium name="Maize Genome Sequencing Project"/>
            <person name="Ware D."/>
        </authorList>
    </citation>
    <scope>NUCLEOTIDE SEQUENCE [LARGE SCALE GENOMIC DNA]</scope>
    <source>
        <tissue evidence="5">Seedling</tissue>
    </source>
</reference>
<accession>A0A1D6MKN1</accession>
<dbReference type="AlphaFoldDB" id="A0A1D6MKN1"/>
<keyword evidence="4" id="KW-0812">Transmembrane</keyword>
<dbReference type="ExpressionAtlas" id="A0A1D6MKN1">
    <property type="expression patterns" value="baseline and differential"/>
</dbReference>
<keyword evidence="2 5" id="KW-0503">Monooxygenase</keyword>
<evidence type="ECO:0000256" key="2">
    <source>
        <dbReference type="RuleBase" id="RU000461"/>
    </source>
</evidence>
<keyword evidence="4" id="KW-0472">Membrane</keyword>
<comment type="cofactor">
    <cofactor evidence="1">
        <name>heme</name>
        <dbReference type="ChEBI" id="CHEBI:30413"/>
    </cofactor>
</comment>
<dbReference type="InParanoid" id="A0A1D6MKN1"/>
<evidence type="ECO:0000256" key="3">
    <source>
        <dbReference type="SAM" id="MobiDB-lite"/>
    </source>
</evidence>
<dbReference type="FunCoup" id="A0A1D6MKN1">
    <property type="interactions" value="934"/>
</dbReference>
<evidence type="ECO:0000256" key="4">
    <source>
        <dbReference type="SAM" id="Phobius"/>
    </source>
</evidence>
<keyword evidence="4" id="KW-1133">Transmembrane helix</keyword>
<keyword evidence="1 2" id="KW-0408">Iron</keyword>
<dbReference type="PANTHER" id="PTHR24301">
    <property type="entry name" value="THROMBOXANE-A SYNTHASE"/>
    <property type="match status" value="1"/>
</dbReference>
<dbReference type="InterPro" id="IPR036396">
    <property type="entry name" value="Cyt_P450_sf"/>
</dbReference>
<feature type="region of interest" description="Disordered" evidence="3">
    <location>
        <begin position="197"/>
        <end position="226"/>
    </location>
</feature>
<dbReference type="InterPro" id="IPR017972">
    <property type="entry name" value="Cyt_P450_CS"/>
</dbReference>
<keyword evidence="2" id="KW-0560">Oxidoreductase</keyword>
<dbReference type="InterPro" id="IPR001128">
    <property type="entry name" value="Cyt_P450"/>
</dbReference>
<sequence>MLASAVLRAMEECTFTSAAMAVGFLLVVYLYEPYWKVRHVPGPVPLPFVGHLHLLARHGPDVFLVLAKKYGPIFRFHMGRQPLVIVANAELCKEVGIKKFKSMPNRSLPSAIANSPIHLKGLFSTRDSRWSALRNIIVSIYQPSHLAGLIPSMQSHIERAATNLDDGGEAEVAFSKLALSLATDVIGQAAFGADFGLTTKPAAPPPHHGPPRQHGEEDGDGSHSTRSSEFIKMHIHSTTSLKMDLSGSLSTIVGTLLPVLQWPLRQLLLRVPGAADREIQRVNGALCRMMDGIVADRVAARERAPQAQRQKDFLSVVLAARDSDAAARKLLTPDYLSALTYEHLLAGSATTAFTLSSVLYLVAQHPRVEEKLLREVDAFGPPDRVPTAEDLQSRFPYTDQASTTARMHAIYFFLDVLKESMRFFMVSPLVARETSEQVDIAGYVLPKSTWVWMAPGVLAKDPVNFPEPELFRPERFDPAGDEQKRRHPYAFIPFGIGPRICIGQRFSIQEIKLALIHLYRQYVFRHSPSMESPLEFQFGVVLNFKHGVKLQSIKRHKC</sequence>
<comment type="similarity">
    <text evidence="2">Belongs to the cytochrome P450 family.</text>
</comment>
<organism evidence="5">
    <name type="scientific">Zea mays</name>
    <name type="common">Maize</name>
    <dbReference type="NCBI Taxonomy" id="4577"/>
    <lineage>
        <taxon>Eukaryota</taxon>
        <taxon>Viridiplantae</taxon>
        <taxon>Streptophyta</taxon>
        <taxon>Embryophyta</taxon>
        <taxon>Tracheophyta</taxon>
        <taxon>Spermatophyta</taxon>
        <taxon>Magnoliopsida</taxon>
        <taxon>Liliopsida</taxon>
        <taxon>Poales</taxon>
        <taxon>Poaceae</taxon>
        <taxon>PACMAD clade</taxon>
        <taxon>Panicoideae</taxon>
        <taxon>Andropogonodae</taxon>
        <taxon>Andropogoneae</taxon>
        <taxon>Tripsacinae</taxon>
        <taxon>Zea</taxon>
    </lineage>
</organism>
<dbReference type="SMR" id="A0A1D6MKN1"/>
<feature type="transmembrane region" description="Helical" evidence="4">
    <location>
        <begin position="12"/>
        <end position="31"/>
    </location>
</feature>
<dbReference type="GO" id="GO:0004497">
    <property type="term" value="F:monooxygenase activity"/>
    <property type="evidence" value="ECO:0007669"/>
    <property type="project" value="UniProtKB-KW"/>
</dbReference>
<dbReference type="Gene3D" id="1.10.630.10">
    <property type="entry name" value="Cytochrome P450"/>
    <property type="match status" value="1"/>
</dbReference>
<dbReference type="PROSITE" id="PS00086">
    <property type="entry name" value="CYTOCHROME_P450"/>
    <property type="match status" value="1"/>
</dbReference>
<feature type="binding site" description="axial binding residue" evidence="1">
    <location>
        <position position="501"/>
    </location>
    <ligand>
        <name>heme</name>
        <dbReference type="ChEBI" id="CHEBI:30413"/>
    </ligand>
    <ligandPart>
        <name>Fe</name>
        <dbReference type="ChEBI" id="CHEBI:18248"/>
    </ligandPart>
</feature>
<feature type="compositionally biased region" description="Basic and acidic residues" evidence="3">
    <location>
        <begin position="213"/>
        <end position="223"/>
    </location>
</feature>
<gene>
    <name evidence="5" type="ORF">ZEAMMB73_Zm00001d039697</name>
</gene>
<proteinExistence type="inferred from homology"/>
<dbReference type="EMBL" id="CM007649">
    <property type="protein sequence ID" value="ONM29771.1"/>
    <property type="molecule type" value="Genomic_DNA"/>
</dbReference>